<accession>A0ABS5Y6J0</accession>
<sequence length="118" mass="12968">MRLLLPMVKGLIVSFFLVSFWLFVPSAWADQGSSSAALFDVHCAGCHPNGANIIRRGKSLKQRALKRHGYGSAEAIATLITNGKGLMSAYGDQLTEQEIRSLANYVVEQAEIDWRGDQ</sequence>
<keyword evidence="7 9" id="KW-0408">Iron</keyword>
<dbReference type="PROSITE" id="PS51007">
    <property type="entry name" value="CYTC"/>
    <property type="match status" value="1"/>
</dbReference>
<keyword evidence="4 9" id="KW-0349">Heme</keyword>
<dbReference type="Pfam" id="PF13442">
    <property type="entry name" value="Cytochrome_CBB3"/>
    <property type="match status" value="1"/>
</dbReference>
<evidence type="ECO:0000256" key="1">
    <source>
        <dbReference type="ARBA" id="ARBA00004518"/>
    </source>
</evidence>
<dbReference type="Proteomes" id="UP001196661">
    <property type="component" value="Unassembled WGS sequence"/>
</dbReference>
<protein>
    <submittedName>
        <fullName evidence="11">C-type cytochrome</fullName>
    </submittedName>
</protein>
<reference evidence="11 12" key="1">
    <citation type="journal article" date="2021" name="Mar. Drugs">
        <title>Genome Reduction and Secondary Metabolism of the Marine Sponge-Associated Cyanobacterium Leptothoe.</title>
        <authorList>
            <person name="Konstantinou D."/>
            <person name="Popin R.V."/>
            <person name="Fewer D.P."/>
            <person name="Sivonen K."/>
            <person name="Gkelis S."/>
        </authorList>
    </citation>
    <scope>NUCLEOTIDE SEQUENCE [LARGE SCALE GENOMIC DNA]</scope>
    <source>
        <strain evidence="11 12">TAU-MAC 1615</strain>
    </source>
</reference>
<dbReference type="PANTHER" id="PTHR34688:SF2">
    <property type="entry name" value="CYTOCHROME C6, CHLOROPLASTIC"/>
    <property type="match status" value="1"/>
</dbReference>
<dbReference type="InterPro" id="IPR009056">
    <property type="entry name" value="Cyt_c-like_dom"/>
</dbReference>
<evidence type="ECO:0000256" key="5">
    <source>
        <dbReference type="ARBA" id="ARBA00022723"/>
    </source>
</evidence>
<comment type="caution">
    <text evidence="11">The sequence shown here is derived from an EMBL/GenBank/DDBJ whole genome shotgun (WGS) entry which is preliminary data.</text>
</comment>
<evidence type="ECO:0000256" key="9">
    <source>
        <dbReference type="PROSITE-ProRule" id="PRU00433"/>
    </source>
</evidence>
<dbReference type="Gene3D" id="1.10.760.10">
    <property type="entry name" value="Cytochrome c-like domain"/>
    <property type="match status" value="1"/>
</dbReference>
<evidence type="ECO:0000256" key="4">
    <source>
        <dbReference type="ARBA" id="ARBA00022617"/>
    </source>
</evidence>
<proteinExistence type="inferred from homology"/>
<evidence type="ECO:0000256" key="3">
    <source>
        <dbReference type="ARBA" id="ARBA00022448"/>
    </source>
</evidence>
<keyword evidence="8" id="KW-0793">Thylakoid</keyword>
<keyword evidence="5 9" id="KW-0479">Metal-binding</keyword>
<feature type="domain" description="Cytochrome c" evidence="10">
    <location>
        <begin position="30"/>
        <end position="110"/>
    </location>
</feature>
<evidence type="ECO:0000256" key="8">
    <source>
        <dbReference type="ARBA" id="ARBA00023078"/>
    </source>
</evidence>
<dbReference type="InterPro" id="IPR036909">
    <property type="entry name" value="Cyt_c-like_dom_sf"/>
</dbReference>
<dbReference type="EMBL" id="JADOER010000009">
    <property type="protein sequence ID" value="MBT9312580.1"/>
    <property type="molecule type" value="Genomic_DNA"/>
</dbReference>
<evidence type="ECO:0000259" key="10">
    <source>
        <dbReference type="PROSITE" id="PS51007"/>
    </source>
</evidence>
<dbReference type="PRINTS" id="PR00605">
    <property type="entry name" value="CYTCHROMECIC"/>
</dbReference>
<keyword evidence="6" id="KW-0249">Electron transport</keyword>
<dbReference type="RefSeq" id="WP_246559731.1">
    <property type="nucleotide sequence ID" value="NZ_JADOER010000009.1"/>
</dbReference>
<evidence type="ECO:0000256" key="7">
    <source>
        <dbReference type="ARBA" id="ARBA00023004"/>
    </source>
</evidence>
<keyword evidence="12" id="KW-1185">Reference proteome</keyword>
<dbReference type="InterPro" id="IPR023655">
    <property type="entry name" value="Cyt_C6"/>
</dbReference>
<organism evidence="11 12">
    <name type="scientific">Leptothoe kymatousa TAU-MAC 1615</name>
    <dbReference type="NCBI Taxonomy" id="2364775"/>
    <lineage>
        <taxon>Bacteria</taxon>
        <taxon>Bacillati</taxon>
        <taxon>Cyanobacteriota</taxon>
        <taxon>Cyanophyceae</taxon>
        <taxon>Nodosilineales</taxon>
        <taxon>Cymatolegaceae</taxon>
        <taxon>Leptothoe</taxon>
        <taxon>Leptothoe kymatousa</taxon>
    </lineage>
</organism>
<comment type="subcellular location">
    <subcellularLocation>
        <location evidence="1">Cellular thylakoid lumen</location>
    </subcellularLocation>
</comment>
<comment type="similarity">
    <text evidence="2">Belongs to the cytochrome c family. PetJ subfamily.</text>
</comment>
<evidence type="ECO:0000256" key="6">
    <source>
        <dbReference type="ARBA" id="ARBA00022982"/>
    </source>
</evidence>
<gene>
    <name evidence="11" type="ORF">IXB28_10215</name>
</gene>
<name>A0ABS5Y6J0_9CYAN</name>
<dbReference type="PANTHER" id="PTHR34688">
    <property type="entry name" value="CYTOCHROME C6, CHLOROPLASTIC"/>
    <property type="match status" value="1"/>
</dbReference>
<evidence type="ECO:0000313" key="12">
    <source>
        <dbReference type="Proteomes" id="UP001196661"/>
    </source>
</evidence>
<evidence type="ECO:0000313" key="11">
    <source>
        <dbReference type="EMBL" id="MBT9312580.1"/>
    </source>
</evidence>
<dbReference type="InterPro" id="IPR008168">
    <property type="entry name" value="Cyt_C_IC"/>
</dbReference>
<evidence type="ECO:0000256" key="2">
    <source>
        <dbReference type="ARBA" id="ARBA00009650"/>
    </source>
</evidence>
<dbReference type="SUPFAM" id="SSF46626">
    <property type="entry name" value="Cytochrome c"/>
    <property type="match status" value="1"/>
</dbReference>
<keyword evidence="3" id="KW-0813">Transport</keyword>